<dbReference type="InterPro" id="IPR008939">
    <property type="entry name" value="Lytic_TGlycosylase_superhlx_U"/>
</dbReference>
<evidence type="ECO:0000256" key="4">
    <source>
        <dbReference type="SAM" id="SignalP"/>
    </source>
</evidence>
<dbReference type="InterPro" id="IPR000189">
    <property type="entry name" value="Transglyc_AS"/>
</dbReference>
<dbReference type="PANTHER" id="PTHR37423:SF2">
    <property type="entry name" value="MEMBRANE-BOUND LYTIC MUREIN TRANSGLYCOSYLASE C"/>
    <property type="match status" value="1"/>
</dbReference>
<dbReference type="InterPro" id="IPR023346">
    <property type="entry name" value="Lysozyme-like_dom_sf"/>
</dbReference>
<dbReference type="GO" id="GO:0042597">
    <property type="term" value="C:periplasmic space"/>
    <property type="evidence" value="ECO:0007669"/>
    <property type="project" value="InterPro"/>
</dbReference>
<dbReference type="Pfam" id="PF01464">
    <property type="entry name" value="SLT"/>
    <property type="match status" value="1"/>
</dbReference>
<accession>A5FXE3</accession>
<reference evidence="6 7" key="1">
    <citation type="submission" date="2007-05" db="EMBL/GenBank/DDBJ databases">
        <title>Complete sequence of chromosome of Acidiphilium cryptum JF-5.</title>
        <authorList>
            <consortium name="US DOE Joint Genome Institute"/>
            <person name="Copeland A."/>
            <person name="Lucas S."/>
            <person name="Lapidus A."/>
            <person name="Barry K."/>
            <person name="Detter J.C."/>
            <person name="Glavina del Rio T."/>
            <person name="Hammon N."/>
            <person name="Israni S."/>
            <person name="Dalin E."/>
            <person name="Tice H."/>
            <person name="Pitluck S."/>
            <person name="Sims D."/>
            <person name="Brettin T."/>
            <person name="Bruce D."/>
            <person name="Han C."/>
            <person name="Schmutz J."/>
            <person name="Larimer F."/>
            <person name="Land M."/>
            <person name="Hauser L."/>
            <person name="Kyrpides N."/>
            <person name="Kim E."/>
            <person name="Magnuson T."/>
            <person name="Richardson P."/>
        </authorList>
    </citation>
    <scope>NUCLEOTIDE SEQUENCE [LARGE SCALE GENOMIC DNA]</scope>
    <source>
        <strain evidence="6 7">JF-5</strain>
    </source>
</reference>
<dbReference type="GO" id="GO:0004553">
    <property type="term" value="F:hydrolase activity, hydrolyzing O-glycosyl compounds"/>
    <property type="evidence" value="ECO:0007669"/>
    <property type="project" value="InterPro"/>
</dbReference>
<comment type="similarity">
    <text evidence="1">Belongs to the transglycosylase Slt family.</text>
</comment>
<dbReference type="SUPFAM" id="SSF48435">
    <property type="entry name" value="Bacterial muramidases"/>
    <property type="match status" value="1"/>
</dbReference>
<organism evidence="6 7">
    <name type="scientific">Acidiphilium cryptum (strain JF-5)</name>
    <dbReference type="NCBI Taxonomy" id="349163"/>
    <lineage>
        <taxon>Bacteria</taxon>
        <taxon>Pseudomonadati</taxon>
        <taxon>Pseudomonadota</taxon>
        <taxon>Alphaproteobacteria</taxon>
        <taxon>Acetobacterales</taxon>
        <taxon>Acidocellaceae</taxon>
        <taxon>Acidiphilium</taxon>
    </lineage>
</organism>
<proteinExistence type="inferred from homology"/>
<dbReference type="GO" id="GO:0016020">
    <property type="term" value="C:membrane"/>
    <property type="evidence" value="ECO:0007669"/>
    <property type="project" value="InterPro"/>
</dbReference>
<dbReference type="Gene3D" id="1.25.20.10">
    <property type="entry name" value="Bacterial muramidases"/>
    <property type="match status" value="1"/>
</dbReference>
<keyword evidence="7" id="KW-1185">Reference proteome</keyword>
<feature type="signal peptide" evidence="4">
    <location>
        <begin position="1"/>
        <end position="33"/>
    </location>
</feature>
<dbReference type="PANTHER" id="PTHR37423">
    <property type="entry name" value="SOLUBLE LYTIC MUREIN TRANSGLYCOSYLASE-RELATED"/>
    <property type="match status" value="1"/>
</dbReference>
<evidence type="ECO:0000256" key="2">
    <source>
        <dbReference type="ARBA" id="ARBA00009387"/>
    </source>
</evidence>
<feature type="domain" description="Transglycosylase SLT" evidence="5">
    <location>
        <begin position="445"/>
        <end position="545"/>
    </location>
</feature>
<evidence type="ECO:0000313" key="7">
    <source>
        <dbReference type="Proteomes" id="UP000000245"/>
    </source>
</evidence>
<dbReference type="Gene3D" id="1.10.530.10">
    <property type="match status" value="1"/>
</dbReference>
<dbReference type="KEGG" id="acr:Acry_1059"/>
<evidence type="ECO:0000313" key="6">
    <source>
        <dbReference type="EMBL" id="ABQ30275.1"/>
    </source>
</evidence>
<dbReference type="Proteomes" id="UP000000245">
    <property type="component" value="Chromosome"/>
</dbReference>
<dbReference type="GO" id="GO:0000270">
    <property type="term" value="P:peptidoglycan metabolic process"/>
    <property type="evidence" value="ECO:0007669"/>
    <property type="project" value="InterPro"/>
</dbReference>
<protein>
    <submittedName>
        <fullName evidence="6">Lytic transglycosylase, catalytic</fullName>
    </submittedName>
</protein>
<evidence type="ECO:0000256" key="1">
    <source>
        <dbReference type="ARBA" id="ARBA00007734"/>
    </source>
</evidence>
<dbReference type="GO" id="GO:0008933">
    <property type="term" value="F:peptidoglycan lytic transglycosylase activity"/>
    <property type="evidence" value="ECO:0007669"/>
    <property type="project" value="InterPro"/>
</dbReference>
<feature type="chain" id="PRO_5002681317" evidence="4">
    <location>
        <begin position="34"/>
        <end position="608"/>
    </location>
</feature>
<evidence type="ECO:0000256" key="3">
    <source>
        <dbReference type="ARBA" id="ARBA00022729"/>
    </source>
</evidence>
<dbReference type="eggNOG" id="COG0741">
    <property type="taxonomic scope" value="Bacteria"/>
</dbReference>
<dbReference type="InterPro" id="IPR008258">
    <property type="entry name" value="Transglycosylase_SLT_dom_1"/>
</dbReference>
<dbReference type="CDD" id="cd13401">
    <property type="entry name" value="Slt70-like"/>
    <property type="match status" value="1"/>
</dbReference>
<comment type="similarity">
    <text evidence="2">Belongs to the virb1 family.</text>
</comment>
<name>A5FXE3_ACICJ</name>
<dbReference type="AlphaFoldDB" id="A5FXE3"/>
<dbReference type="SUPFAM" id="SSF53955">
    <property type="entry name" value="Lysozyme-like"/>
    <property type="match status" value="1"/>
</dbReference>
<dbReference type="CAZy" id="GH23">
    <property type="family name" value="Glycoside Hydrolase Family 23"/>
</dbReference>
<dbReference type="PROSITE" id="PS00922">
    <property type="entry name" value="TRANSGLYCOSYLASE"/>
    <property type="match status" value="1"/>
</dbReference>
<dbReference type="EMBL" id="CP000697">
    <property type="protein sequence ID" value="ABQ30275.1"/>
    <property type="molecule type" value="Genomic_DNA"/>
</dbReference>
<evidence type="ECO:0000259" key="5">
    <source>
        <dbReference type="Pfam" id="PF01464"/>
    </source>
</evidence>
<dbReference type="HOGENOM" id="CLU_020668_0_0_5"/>
<sequence>MRGAVKKLSRLSVARACIVTAALSVGMPAIAHAAPAGLRGPSTDKQGAASRPESVAYAIPRSTPANGAEVVLARPLAPSDVTLYRRIFADQAAGRVAEAAALIHRLDNDMLMGQVQAQLYLGPYHHSTPHELEAWLKAYGGQPGTNRIRALLAKRLPRGGHMPPATVDYLPEPEIVPTGAATPPAGGVRVPMRLAGYVQRLSGSGESGRAIGLIRNDNHISFAQGAALRAIVARQVFDRGDYEQALSIAAAAAKEGGNRVWDPDFVAGLAAWRLGRMSEALPFFEHAAESPDCGPDRHAAGAFWAARAALRLGQADAYLAWLGKAANNSGTFYGMLAGRLLGRDLGGSSLAASLSEADVEAVAAQPEGALAFALLQVGRDSDAALALRSLWPQIKSDPNLGRAALRVAARAGLIDVAVALTRVLPGNEIAGVKLPLPALHPAGGFSVDPALVYALARTESGFNPRAVSVVGARGLMQLMPATALAMAHRYGIADRLDDPAANLALGQSYLRYLAAQPDVKRNLLDILASYNAGPVAASKWVDTIKDGGDPLIFIESIPNAATRRFVQQVLADSWIYAEQIGDVPASLTALAEGHAPQLQDYGTAVADR</sequence>
<dbReference type="STRING" id="349163.Acry_1059"/>
<gene>
    <name evidence="6" type="ordered locus">Acry_1059</name>
</gene>
<keyword evidence="3 4" id="KW-0732">Signal</keyword>